<gene>
    <name evidence="1" type="ORF">MNB_SUP05-SYMBIONT-4-1036</name>
</gene>
<dbReference type="AlphaFoldDB" id="A0A1W1DYT4"/>
<name>A0A1W1DYT4_9ZZZZ</name>
<accession>A0A1W1DYT4</accession>
<proteinExistence type="predicted"/>
<organism evidence="1">
    <name type="scientific">hydrothermal vent metagenome</name>
    <dbReference type="NCBI Taxonomy" id="652676"/>
    <lineage>
        <taxon>unclassified sequences</taxon>
        <taxon>metagenomes</taxon>
        <taxon>ecological metagenomes</taxon>
    </lineage>
</organism>
<dbReference type="EMBL" id="FPHY01000104">
    <property type="protein sequence ID" value="SFV86758.1"/>
    <property type="molecule type" value="Genomic_DNA"/>
</dbReference>
<protein>
    <submittedName>
        <fullName evidence="1">Uncharacterized protein</fullName>
    </submittedName>
</protein>
<evidence type="ECO:0000313" key="1">
    <source>
        <dbReference type="EMBL" id="SFV86758.1"/>
    </source>
</evidence>
<sequence>MVVFELVYAKVSLGIANSLIMPHQEYLALGNNAKTRGASYIELFKTEIDDKLLGNIRGNINKGLALVI</sequence>
<reference evidence="1" key="1">
    <citation type="submission" date="2016-10" db="EMBL/GenBank/DDBJ databases">
        <authorList>
            <person name="de Groot N.N."/>
        </authorList>
    </citation>
    <scope>NUCLEOTIDE SEQUENCE</scope>
</reference>